<keyword evidence="7 10" id="KW-0119">Carbohydrate metabolism</keyword>
<dbReference type="Gene3D" id="3.40.50.1700">
    <property type="entry name" value="Glycoside hydrolase family 3 C-terminal domain"/>
    <property type="match status" value="1"/>
</dbReference>
<dbReference type="InterPro" id="IPR017853">
    <property type="entry name" value="GH"/>
</dbReference>
<keyword evidence="8 10" id="KW-0326">Glycosidase</keyword>
<dbReference type="PANTHER" id="PTHR42715">
    <property type="entry name" value="BETA-GLUCOSIDASE"/>
    <property type="match status" value="1"/>
</dbReference>
<dbReference type="InterPro" id="IPR026891">
    <property type="entry name" value="Fn3-like"/>
</dbReference>
<comment type="pathway">
    <text evidence="2 10">Glycan metabolism; cellulose degradation.</text>
</comment>
<dbReference type="Gene3D" id="2.60.40.10">
    <property type="entry name" value="Immunoglobulins"/>
    <property type="match status" value="1"/>
</dbReference>
<evidence type="ECO:0000256" key="4">
    <source>
        <dbReference type="ARBA" id="ARBA00012744"/>
    </source>
</evidence>
<protein>
    <recommendedName>
        <fullName evidence="4 10">beta-glucosidase</fullName>
        <ecNumber evidence="4 10">3.2.1.21</ecNumber>
    </recommendedName>
</protein>
<dbReference type="Pfam" id="PF00933">
    <property type="entry name" value="Glyco_hydro_3"/>
    <property type="match status" value="1"/>
</dbReference>
<accession>A0A1D9Q3P3</accession>
<evidence type="ECO:0000259" key="11">
    <source>
        <dbReference type="PROSITE" id="PS51820"/>
    </source>
</evidence>
<evidence type="ECO:0000256" key="5">
    <source>
        <dbReference type="ARBA" id="ARBA00022801"/>
    </source>
</evidence>
<dbReference type="InterPro" id="IPR013783">
    <property type="entry name" value="Ig-like_fold"/>
</dbReference>
<dbReference type="VEuPathDB" id="FungiDB:sscle_05g043280"/>
<evidence type="ECO:0000256" key="10">
    <source>
        <dbReference type="RuleBase" id="RU361161"/>
    </source>
</evidence>
<dbReference type="InterPro" id="IPR036962">
    <property type="entry name" value="Glyco_hydro_3_N_sf"/>
</dbReference>
<gene>
    <name evidence="12" type="ORF">sscle_05g043280</name>
</gene>
<name>A0A1D9Q3P3_SCLS1</name>
<evidence type="ECO:0000256" key="6">
    <source>
        <dbReference type="ARBA" id="ARBA00023180"/>
    </source>
</evidence>
<dbReference type="Pfam" id="PF14310">
    <property type="entry name" value="Fn3-like"/>
    <property type="match status" value="1"/>
</dbReference>
<dbReference type="PANTHER" id="PTHR42715:SF3">
    <property type="entry name" value="BETA-GLUCOSIDASE B-RELATED"/>
    <property type="match status" value="1"/>
</dbReference>
<evidence type="ECO:0000256" key="8">
    <source>
        <dbReference type="ARBA" id="ARBA00023295"/>
    </source>
</evidence>
<evidence type="ECO:0000256" key="2">
    <source>
        <dbReference type="ARBA" id="ARBA00004987"/>
    </source>
</evidence>
<evidence type="ECO:0000256" key="3">
    <source>
        <dbReference type="ARBA" id="ARBA00005336"/>
    </source>
</evidence>
<keyword evidence="9 10" id="KW-0624">Polysaccharide degradation</keyword>
<organism evidence="12 13">
    <name type="scientific">Sclerotinia sclerotiorum (strain ATCC 18683 / 1980 / Ss-1)</name>
    <name type="common">White mold</name>
    <name type="synonym">Whetzelinia sclerotiorum</name>
    <dbReference type="NCBI Taxonomy" id="665079"/>
    <lineage>
        <taxon>Eukaryota</taxon>
        <taxon>Fungi</taxon>
        <taxon>Dikarya</taxon>
        <taxon>Ascomycota</taxon>
        <taxon>Pezizomycotina</taxon>
        <taxon>Leotiomycetes</taxon>
        <taxon>Helotiales</taxon>
        <taxon>Sclerotiniaceae</taxon>
        <taxon>Sclerotinia</taxon>
    </lineage>
</organism>
<dbReference type="SMART" id="SM00758">
    <property type="entry name" value="PA14"/>
    <property type="match status" value="1"/>
</dbReference>
<keyword evidence="6" id="KW-0325">Glycoprotein</keyword>
<reference evidence="13" key="1">
    <citation type="journal article" date="2017" name="Genome Biol. Evol.">
        <title>The complete genome sequence of the phytopathogenic fungus Sclerotinia sclerotiorum reveals insights into the genome architecture of broad host range pathogens.</title>
        <authorList>
            <person name="Derbyshire M."/>
            <person name="Denton-Giles M."/>
            <person name="Hegedus D."/>
            <person name="Seifbarghy S."/>
            <person name="Rollins J."/>
            <person name="van Kan J."/>
            <person name="Seidl M.F."/>
            <person name="Faino L."/>
            <person name="Mbengue M."/>
            <person name="Navaud O."/>
            <person name="Raffaele S."/>
            <person name="Hammond-Kosack K."/>
            <person name="Heard S."/>
            <person name="Oliver R."/>
        </authorList>
    </citation>
    <scope>NUCLEOTIDE SEQUENCE [LARGE SCALE GENOMIC DNA]</scope>
    <source>
        <strain evidence="13">ATCC 18683 / 1980 / Ss-1</strain>
    </source>
</reference>
<dbReference type="InterPro" id="IPR002772">
    <property type="entry name" value="Glyco_hydro_3_C"/>
</dbReference>
<dbReference type="PRINTS" id="PR00133">
    <property type="entry name" value="GLHYDRLASE3"/>
</dbReference>
<dbReference type="Proteomes" id="UP000177798">
    <property type="component" value="Chromosome 5"/>
</dbReference>
<dbReference type="InterPro" id="IPR036881">
    <property type="entry name" value="Glyco_hydro_3_C_sf"/>
</dbReference>
<dbReference type="Pfam" id="PF01915">
    <property type="entry name" value="Glyco_hydro_3_C"/>
    <property type="match status" value="1"/>
</dbReference>
<dbReference type="Pfam" id="PF07691">
    <property type="entry name" value="PA14"/>
    <property type="match status" value="1"/>
</dbReference>
<dbReference type="SUPFAM" id="SSF52279">
    <property type="entry name" value="Beta-D-glucan exohydrolase, C-terminal domain"/>
    <property type="match status" value="1"/>
</dbReference>
<dbReference type="FunFam" id="3.20.20.300:FF:000031">
    <property type="entry name" value="Glycosyl hydrolase family protein"/>
    <property type="match status" value="1"/>
</dbReference>
<evidence type="ECO:0000256" key="9">
    <source>
        <dbReference type="ARBA" id="ARBA00023326"/>
    </source>
</evidence>
<dbReference type="InterPro" id="IPR011658">
    <property type="entry name" value="PA14_dom"/>
</dbReference>
<evidence type="ECO:0000313" key="12">
    <source>
        <dbReference type="EMBL" id="APA09558.1"/>
    </source>
</evidence>
<dbReference type="PROSITE" id="PS00775">
    <property type="entry name" value="GLYCOSYL_HYDROL_F3"/>
    <property type="match status" value="1"/>
</dbReference>
<dbReference type="Gene3D" id="2.60.120.260">
    <property type="entry name" value="Galactose-binding domain-like"/>
    <property type="match status" value="1"/>
</dbReference>
<keyword evidence="5 10" id="KW-0378">Hydrolase</keyword>
<dbReference type="InterPro" id="IPR001764">
    <property type="entry name" value="Glyco_hydro_3_N"/>
</dbReference>
<proteinExistence type="inferred from homology"/>
<dbReference type="EMBL" id="CP017818">
    <property type="protein sequence ID" value="APA09558.1"/>
    <property type="molecule type" value="Genomic_DNA"/>
</dbReference>
<dbReference type="OrthoDB" id="47059at2759"/>
<dbReference type="InterPro" id="IPR019800">
    <property type="entry name" value="Glyco_hydro_3_AS"/>
</dbReference>
<dbReference type="SUPFAM" id="SSF51445">
    <property type="entry name" value="(Trans)glycosidases"/>
    <property type="match status" value="1"/>
</dbReference>
<dbReference type="GO" id="GO:0008422">
    <property type="term" value="F:beta-glucosidase activity"/>
    <property type="evidence" value="ECO:0007669"/>
    <property type="project" value="UniProtKB-EC"/>
</dbReference>
<evidence type="ECO:0000256" key="1">
    <source>
        <dbReference type="ARBA" id="ARBA00000448"/>
    </source>
</evidence>
<dbReference type="InterPro" id="IPR050288">
    <property type="entry name" value="Cellulose_deg_GH3"/>
</dbReference>
<dbReference type="PROSITE" id="PS51820">
    <property type="entry name" value="PA14"/>
    <property type="match status" value="1"/>
</dbReference>
<comment type="similarity">
    <text evidence="3 10">Belongs to the glycosyl hydrolase 3 family.</text>
</comment>
<dbReference type="FunFam" id="2.60.120.260:FF:000114">
    <property type="entry name" value="Glycoside hydrolase family 3 protein"/>
    <property type="match status" value="1"/>
</dbReference>
<evidence type="ECO:0000256" key="7">
    <source>
        <dbReference type="ARBA" id="ARBA00023277"/>
    </source>
</evidence>
<dbReference type="InterPro" id="IPR037524">
    <property type="entry name" value="PA14/GLEYA"/>
</dbReference>
<comment type="catalytic activity">
    <reaction evidence="1 10">
        <text>Hydrolysis of terminal, non-reducing beta-D-glucosyl residues with release of beta-D-glucose.</text>
        <dbReference type="EC" id="3.2.1.21"/>
    </reaction>
</comment>
<dbReference type="GO" id="GO:0030245">
    <property type="term" value="P:cellulose catabolic process"/>
    <property type="evidence" value="ECO:0007669"/>
    <property type="project" value="UniProtKB-UniPathway"/>
</dbReference>
<dbReference type="AlphaFoldDB" id="A0A1D9Q3P3"/>
<sequence>MAESPDSQISDPIFDRFEEGSDAISSRNTVATPDSEIFPPESPWQNYTTLDPRTKSWQLAASLSLEEQVSLLVAADFWRSKSIPSKGIPAFKTSDGPNGARGAIFKAGTKAALFPCGISLAATWNTDLIHKVGQHLADETKARSAQVLLAPTVCLHRSPLGGRNFESFSEDPFLTGKLAVAYIKGLQEKGVAATIKHFVANEQETFRLTIDSIVQERPLRELYLRPFEMAIREANPWAVMSSYNLINGVHADCNFHTLKEILREEWSYDGLVMSDWGGTNSIAESIEAGCDLEMPVSTKWRGEKVIKAIKNGELSREAVEKAAANVLYLVERTKGSDMTPEAPEAEDDREETRKLIRQAGAEGLTLLKNENKVLPIKMSQKKIAVIGPNANRAIAGGGGSASLNPYYSTIPLDSIKAIPGKEIKYALGCHTYKWLPLAADYCTTSTGAQGVTLEFHIGDKFEGAPRIIQHRTNTDLFLWDSVPEEVNPIWSVRAKTMLTPTTTGLHTLSFSSVGPGRLLVNGDVKVDLWNWTELGEAMFSGSKDILFDIHLEANVPVELVAETTNEIRPLAKQAQLKQTHATGGCRIGYKEADTEDHLQKAIDAAKSSDVAIVIVGLDAEWESEGYDRQTMDLPSDGSQDRLIDAVVEANPNTIVVNQSGSPVTMPWAKKVPAILQAWYQGQEAGNALADVLFGFENPSGKLPTTFPVRLSDNPTYHTWPGENLCSLYGEGLYIGYRHYDHLSLPPLFPFGHGLSYTTFSYSSPTLSSTIFSASQEKITLHLKVTNTGSVQGKEIVQLYIHDVKSKLPRPEKELKGFAKVDLAAGESKNVDINIDRYALGYWDDSYRDGKGLWVAEEGKFEAWVGASAADIRHKIPFEVKETFTWVF</sequence>
<evidence type="ECO:0000313" key="13">
    <source>
        <dbReference type="Proteomes" id="UP000177798"/>
    </source>
</evidence>
<dbReference type="UniPathway" id="UPA00696"/>
<dbReference type="SMART" id="SM01217">
    <property type="entry name" value="Fn3_like"/>
    <property type="match status" value="1"/>
</dbReference>
<dbReference type="FunFam" id="2.60.40.10:FF:000495">
    <property type="entry name" value="Periplasmic beta-glucosidase"/>
    <property type="match status" value="1"/>
</dbReference>
<dbReference type="EC" id="3.2.1.21" evidence="4 10"/>
<dbReference type="Gene3D" id="3.20.20.300">
    <property type="entry name" value="Glycoside hydrolase, family 3, N-terminal domain"/>
    <property type="match status" value="1"/>
</dbReference>
<feature type="domain" description="PA14" evidence="11">
    <location>
        <begin position="446"/>
        <end position="606"/>
    </location>
</feature>